<feature type="region of interest" description="Disordered" evidence="2">
    <location>
        <begin position="98"/>
        <end position="117"/>
    </location>
</feature>
<feature type="compositionally biased region" description="Low complexity" evidence="2">
    <location>
        <begin position="104"/>
        <end position="115"/>
    </location>
</feature>
<proteinExistence type="inferred from homology"/>
<sequence>MPPPQNKGATVSLDHAFPLLNSFNSFLTVAIHNILFYRSIYPSATFLSTKAYNLNVHQNRHPKVCDWIRDAVSAVATQIANGQVSRIAVVIHSPLDGPSPSPSPSWSSNPDSSGNAAVPPGSVLERWMFDVSWLPAWPANKAGATGAKAMADFGRTLAKESRSEASRDMPLRAGETPVSGPDVDEQLRGALRRMAHAAEGMAALPTGCTFTVAVELRDEAKAPIGYPQAWIPSEPNLQPASKGKAVAGSDIGGAKATPIRSVEAGPMFFECWVEEAKAKEVLLTAKSKDREQSQ</sequence>
<dbReference type="InterPro" id="IPR045091">
    <property type="entry name" value="Mad2-like"/>
</dbReference>
<dbReference type="InterPro" id="IPR036570">
    <property type="entry name" value="HORMA_dom_sf"/>
</dbReference>
<reference evidence="4" key="1">
    <citation type="journal article" date="2023" name="Mol. Phylogenet. Evol.">
        <title>Genome-scale phylogeny and comparative genomics of the fungal order Sordariales.</title>
        <authorList>
            <person name="Hensen N."/>
            <person name="Bonometti L."/>
            <person name="Westerberg I."/>
            <person name="Brannstrom I.O."/>
            <person name="Guillou S."/>
            <person name="Cros-Aarteil S."/>
            <person name="Calhoun S."/>
            <person name="Haridas S."/>
            <person name="Kuo A."/>
            <person name="Mondo S."/>
            <person name="Pangilinan J."/>
            <person name="Riley R."/>
            <person name="LaButti K."/>
            <person name="Andreopoulos B."/>
            <person name="Lipzen A."/>
            <person name="Chen C."/>
            <person name="Yan M."/>
            <person name="Daum C."/>
            <person name="Ng V."/>
            <person name="Clum A."/>
            <person name="Steindorff A."/>
            <person name="Ohm R.A."/>
            <person name="Martin F."/>
            <person name="Silar P."/>
            <person name="Natvig D.O."/>
            <person name="Lalanne C."/>
            <person name="Gautier V."/>
            <person name="Ament-Velasquez S.L."/>
            <person name="Kruys A."/>
            <person name="Hutchinson M.I."/>
            <person name="Powell A.J."/>
            <person name="Barry K."/>
            <person name="Miller A.N."/>
            <person name="Grigoriev I.V."/>
            <person name="Debuchy R."/>
            <person name="Gladieux P."/>
            <person name="Hiltunen Thoren M."/>
            <person name="Johannesson H."/>
        </authorList>
    </citation>
    <scope>NUCLEOTIDE SEQUENCE</scope>
    <source>
        <strain evidence="4">CBS 955.72</strain>
    </source>
</reference>
<protein>
    <submittedName>
        <fullName evidence="4">DNA-binding protein</fullName>
    </submittedName>
</protein>
<comment type="similarity">
    <text evidence="1">Belongs to the MAD2 family.</text>
</comment>
<evidence type="ECO:0000259" key="3">
    <source>
        <dbReference type="PROSITE" id="PS50815"/>
    </source>
</evidence>
<feature type="compositionally biased region" description="Basic and acidic residues" evidence="2">
    <location>
        <begin position="160"/>
        <end position="170"/>
    </location>
</feature>
<evidence type="ECO:0000313" key="4">
    <source>
        <dbReference type="EMBL" id="KAK3352708.1"/>
    </source>
</evidence>
<dbReference type="GO" id="GO:0016035">
    <property type="term" value="C:zeta DNA polymerase complex"/>
    <property type="evidence" value="ECO:0007669"/>
    <property type="project" value="TreeGrafter"/>
</dbReference>
<keyword evidence="4" id="KW-0238">DNA-binding</keyword>
<feature type="domain" description="HORMA" evidence="3">
    <location>
        <begin position="17"/>
        <end position="273"/>
    </location>
</feature>
<dbReference type="Proteomes" id="UP001275084">
    <property type="component" value="Unassembled WGS sequence"/>
</dbReference>
<evidence type="ECO:0000256" key="1">
    <source>
        <dbReference type="ARBA" id="ARBA00010348"/>
    </source>
</evidence>
<name>A0AAJ0HHD0_9PEZI</name>
<comment type="caution">
    <text evidence="4">The sequence shown here is derived from an EMBL/GenBank/DDBJ whole genome shotgun (WGS) entry which is preliminary data.</text>
</comment>
<dbReference type="SUPFAM" id="SSF56019">
    <property type="entry name" value="The spindle assembly checkpoint protein mad2"/>
    <property type="match status" value="1"/>
</dbReference>
<gene>
    <name evidence="4" type="ORF">B0T25DRAFT_542595</name>
</gene>
<dbReference type="PANTHER" id="PTHR11842">
    <property type="entry name" value="MITOTIC SPINDLE ASSEMBLY CHECKPOINT PROTEIN MAD2"/>
    <property type="match status" value="1"/>
</dbReference>
<keyword evidence="5" id="KW-1185">Reference proteome</keyword>
<reference evidence="4" key="2">
    <citation type="submission" date="2023-06" db="EMBL/GenBank/DDBJ databases">
        <authorList>
            <consortium name="Lawrence Berkeley National Laboratory"/>
            <person name="Haridas S."/>
            <person name="Hensen N."/>
            <person name="Bonometti L."/>
            <person name="Westerberg I."/>
            <person name="Brannstrom I.O."/>
            <person name="Guillou S."/>
            <person name="Cros-Aarteil S."/>
            <person name="Calhoun S."/>
            <person name="Kuo A."/>
            <person name="Mondo S."/>
            <person name="Pangilinan J."/>
            <person name="Riley R."/>
            <person name="Labutti K."/>
            <person name="Andreopoulos B."/>
            <person name="Lipzen A."/>
            <person name="Chen C."/>
            <person name="Yanf M."/>
            <person name="Daum C."/>
            <person name="Ng V."/>
            <person name="Clum A."/>
            <person name="Steindorff A."/>
            <person name="Ohm R."/>
            <person name="Martin F."/>
            <person name="Silar P."/>
            <person name="Natvig D."/>
            <person name="Lalanne C."/>
            <person name="Gautier V."/>
            <person name="Ament-Velasquez S.L."/>
            <person name="Kruys A."/>
            <person name="Hutchinson M.I."/>
            <person name="Powell A.J."/>
            <person name="Barry K."/>
            <person name="Miller A.N."/>
            <person name="Grigoriev I.V."/>
            <person name="Debuchy R."/>
            <person name="Gladieux P."/>
            <person name="Thoren M.H."/>
            <person name="Johannesson H."/>
        </authorList>
    </citation>
    <scope>NUCLEOTIDE SEQUENCE</scope>
    <source>
        <strain evidence="4">CBS 955.72</strain>
    </source>
</reference>
<dbReference type="PANTHER" id="PTHR11842:SF10">
    <property type="entry name" value="MITOTIC SPINDLE ASSEMBLY CHECKPOINT PROTEIN MAD2B"/>
    <property type="match status" value="1"/>
</dbReference>
<accession>A0AAJ0HHD0</accession>
<dbReference type="Gene3D" id="3.30.900.10">
    <property type="entry name" value="HORMA domain"/>
    <property type="match status" value="1"/>
</dbReference>
<dbReference type="PROSITE" id="PS50815">
    <property type="entry name" value="HORMA"/>
    <property type="match status" value="1"/>
</dbReference>
<dbReference type="EMBL" id="JAUIQD010000004">
    <property type="protein sequence ID" value="KAK3352708.1"/>
    <property type="molecule type" value="Genomic_DNA"/>
</dbReference>
<feature type="region of interest" description="Disordered" evidence="2">
    <location>
        <begin position="160"/>
        <end position="183"/>
    </location>
</feature>
<dbReference type="AlphaFoldDB" id="A0AAJ0HHD0"/>
<evidence type="ECO:0000313" key="5">
    <source>
        <dbReference type="Proteomes" id="UP001275084"/>
    </source>
</evidence>
<evidence type="ECO:0000256" key="2">
    <source>
        <dbReference type="SAM" id="MobiDB-lite"/>
    </source>
</evidence>
<dbReference type="InterPro" id="IPR003511">
    <property type="entry name" value="HORMA_dom"/>
</dbReference>
<organism evidence="4 5">
    <name type="scientific">Lasiosphaeria hispida</name>
    <dbReference type="NCBI Taxonomy" id="260671"/>
    <lineage>
        <taxon>Eukaryota</taxon>
        <taxon>Fungi</taxon>
        <taxon>Dikarya</taxon>
        <taxon>Ascomycota</taxon>
        <taxon>Pezizomycotina</taxon>
        <taxon>Sordariomycetes</taxon>
        <taxon>Sordariomycetidae</taxon>
        <taxon>Sordariales</taxon>
        <taxon>Lasiosphaeriaceae</taxon>
        <taxon>Lasiosphaeria</taxon>
    </lineage>
</organism>
<dbReference type="GO" id="GO:0003677">
    <property type="term" value="F:DNA binding"/>
    <property type="evidence" value="ECO:0007669"/>
    <property type="project" value="UniProtKB-KW"/>
</dbReference>
<dbReference type="Pfam" id="PF02301">
    <property type="entry name" value="HORMA"/>
    <property type="match status" value="1"/>
</dbReference>